<evidence type="ECO:0000313" key="16">
    <source>
        <dbReference type="EMBL" id="KIE12619.1"/>
    </source>
</evidence>
<evidence type="ECO:0000256" key="2">
    <source>
        <dbReference type="ARBA" id="ARBA00004236"/>
    </source>
</evidence>
<dbReference type="InterPro" id="IPR017853">
    <property type="entry name" value="GH"/>
</dbReference>
<evidence type="ECO:0000256" key="11">
    <source>
        <dbReference type="ARBA" id="ARBA00023316"/>
    </source>
</evidence>
<evidence type="ECO:0000256" key="5">
    <source>
        <dbReference type="ARBA" id="ARBA00022525"/>
    </source>
</evidence>
<sequence>MSQFLGVAFQPYVGRWTRTPPNATTPWWNSYSLQDIVRMLEVVASKFNKICTYGMGYAGYHQPTTPWDRVDSNCLVALAAAELNKQRGQLVIEVAQGIYQQLPNAALQQAEIEAAFSAAKAANAVYPNTVTSLVFTNEYVVNAETTNAVNAMIVSHKQKARDLNIKVGVRSHTFGEIANSQSHFHNELKTLIQNCDFILCNLYPAANTATPQQGVNGVAQAFNTIKTSVTAINPQCEVAIGETGWSSQGISFNNTVNNANNLLAYYEAIDKWAFEQQVTTYLFEAFDEPWKSNQNAQVPPENPWSGPNGAEGHYGLWYLNDRGEYAEKRA</sequence>
<evidence type="ECO:0000256" key="12">
    <source>
        <dbReference type="ARBA" id="ARBA00023326"/>
    </source>
</evidence>
<organism evidence="16">
    <name type="scientific">Tolypothrix bouteillei VB521301</name>
    <dbReference type="NCBI Taxonomy" id="1479485"/>
    <lineage>
        <taxon>Bacteria</taxon>
        <taxon>Bacillati</taxon>
        <taxon>Cyanobacteriota</taxon>
        <taxon>Cyanophyceae</taxon>
        <taxon>Nostocales</taxon>
        <taxon>Tolypothrichaceae</taxon>
        <taxon>Tolypothrix</taxon>
    </lineage>
</organism>
<evidence type="ECO:0000256" key="6">
    <source>
        <dbReference type="ARBA" id="ARBA00022729"/>
    </source>
</evidence>
<evidence type="ECO:0000256" key="13">
    <source>
        <dbReference type="ARBA" id="ARBA00037649"/>
    </source>
</evidence>
<dbReference type="Gene3D" id="3.20.20.80">
    <property type="entry name" value="Glycosidases"/>
    <property type="match status" value="1"/>
</dbReference>
<dbReference type="GO" id="GO:0000272">
    <property type="term" value="P:polysaccharide catabolic process"/>
    <property type="evidence" value="ECO:0007669"/>
    <property type="project" value="UniProtKB-KW"/>
</dbReference>
<dbReference type="OrthoDB" id="9806824at2"/>
<evidence type="ECO:0000256" key="3">
    <source>
        <dbReference type="ARBA" id="ARBA00022475"/>
    </source>
</evidence>
<keyword evidence="11" id="KW-0961">Cell wall biogenesis/degradation</keyword>
<keyword evidence="4" id="KW-0134">Cell wall</keyword>
<evidence type="ECO:0000256" key="15">
    <source>
        <dbReference type="ARBA" id="ARBA00043078"/>
    </source>
</evidence>
<name>A0A0C1R4Y8_9CYAN</name>
<keyword evidence="8" id="KW-0472">Membrane</keyword>
<evidence type="ECO:0000256" key="10">
    <source>
        <dbReference type="ARBA" id="ARBA00023277"/>
    </source>
</evidence>
<evidence type="ECO:0000256" key="7">
    <source>
        <dbReference type="ARBA" id="ARBA00022801"/>
    </source>
</evidence>
<keyword evidence="6" id="KW-0732">Signal</keyword>
<dbReference type="EMBL" id="JHEG02000026">
    <property type="protein sequence ID" value="KIE12619.1"/>
    <property type="molecule type" value="Genomic_DNA"/>
</dbReference>
<keyword evidence="5" id="KW-0964">Secreted</keyword>
<accession>A0A0C1R4Y8</accession>
<dbReference type="GO" id="GO:0005886">
    <property type="term" value="C:plasma membrane"/>
    <property type="evidence" value="ECO:0007669"/>
    <property type="project" value="UniProtKB-SubCell"/>
</dbReference>
<protein>
    <recommendedName>
        <fullName evidence="15">Endo-1,3-beta-glucanase btgC</fullName>
    </recommendedName>
    <alternativeName>
        <fullName evidence="14">Laminarinase btgC</fullName>
    </alternativeName>
</protein>
<dbReference type="GO" id="GO:0004553">
    <property type="term" value="F:hydrolase activity, hydrolyzing O-glycosyl compounds"/>
    <property type="evidence" value="ECO:0007669"/>
    <property type="project" value="InterPro"/>
</dbReference>
<dbReference type="AlphaFoldDB" id="A0A0C1R4Y8"/>
<dbReference type="Pfam" id="PF00332">
    <property type="entry name" value="Glyco_hydro_17"/>
    <property type="match status" value="1"/>
</dbReference>
<comment type="caution">
    <text evidence="16">The sequence shown here is derived from an EMBL/GenBank/DDBJ whole genome shotgun (WGS) entry which is preliminary data.</text>
</comment>
<keyword evidence="12" id="KW-0624">Polysaccharide degradation</keyword>
<keyword evidence="9" id="KW-0325">Glycoprotein</keyword>
<dbReference type="PANTHER" id="PTHR16631:SF17">
    <property type="entry name" value="GLUCAN ENDO-1,3-BETA-GLUCOSIDASE BTGC"/>
    <property type="match status" value="1"/>
</dbReference>
<evidence type="ECO:0000256" key="8">
    <source>
        <dbReference type="ARBA" id="ARBA00023136"/>
    </source>
</evidence>
<keyword evidence="3" id="KW-1003">Cell membrane</keyword>
<keyword evidence="10" id="KW-0119">Carbohydrate metabolism</keyword>
<evidence type="ECO:0000256" key="4">
    <source>
        <dbReference type="ARBA" id="ARBA00022512"/>
    </source>
</evidence>
<dbReference type="STRING" id="1479485.DA73_0208955"/>
<keyword evidence="7" id="KW-0378">Hydrolase</keyword>
<dbReference type="InterPro" id="IPR000490">
    <property type="entry name" value="Glyco_hydro_17"/>
</dbReference>
<comment type="subcellular location">
    <subcellularLocation>
        <location evidence="2">Cell membrane</location>
    </subcellularLocation>
    <subcellularLocation>
        <location evidence="1">Secreted</location>
        <location evidence="1">Cell wall</location>
    </subcellularLocation>
</comment>
<proteinExistence type="predicted"/>
<evidence type="ECO:0000256" key="1">
    <source>
        <dbReference type="ARBA" id="ARBA00004191"/>
    </source>
</evidence>
<reference evidence="16" key="1">
    <citation type="journal article" date="2015" name="Genome Announc.">
        <title>Draft Genome Sequence of Tolypothrix boutellei Strain VB521301.</title>
        <authorList>
            <person name="Chandrababunaidu M.M."/>
            <person name="Singh D."/>
            <person name="Sen D."/>
            <person name="Bhan S."/>
            <person name="Das S."/>
            <person name="Gupta A."/>
            <person name="Adhikary S.P."/>
            <person name="Tripathy S."/>
        </authorList>
    </citation>
    <scope>NUCLEOTIDE SEQUENCE</scope>
    <source>
        <strain evidence="16">VB521301</strain>
    </source>
</reference>
<comment type="function">
    <text evidence="13">Glucanases play a role in cell expansion during growth, in cell-cell fusion during mating, and in spore release during sporulation. This enzyme may be involved in beta-glucan degradation. Active on laminarin and lichenan.</text>
</comment>
<evidence type="ECO:0000256" key="14">
    <source>
        <dbReference type="ARBA" id="ARBA00042373"/>
    </source>
</evidence>
<dbReference type="PANTHER" id="PTHR16631">
    <property type="entry name" value="GLUCAN 1,3-BETA-GLUCOSIDASE"/>
    <property type="match status" value="1"/>
</dbReference>
<gene>
    <name evidence="16" type="ORF">DA73_0208955</name>
</gene>
<evidence type="ECO:0000256" key="9">
    <source>
        <dbReference type="ARBA" id="ARBA00023180"/>
    </source>
</evidence>
<dbReference type="InterPro" id="IPR050732">
    <property type="entry name" value="Beta-glucan_modifiers"/>
</dbReference>
<dbReference type="SUPFAM" id="SSF51445">
    <property type="entry name" value="(Trans)glycosidases"/>
    <property type="match status" value="1"/>
</dbReference>
<dbReference type="GO" id="GO:0071555">
    <property type="term" value="P:cell wall organization"/>
    <property type="evidence" value="ECO:0007669"/>
    <property type="project" value="UniProtKB-KW"/>
</dbReference>